<dbReference type="GO" id="GO:0016757">
    <property type="term" value="F:glycosyltransferase activity"/>
    <property type="evidence" value="ECO:0007669"/>
    <property type="project" value="UniProtKB-KW"/>
</dbReference>
<protein>
    <submittedName>
        <fullName evidence="2">Amidophosphoribosyltransferase</fullName>
    </submittedName>
</protein>
<feature type="region of interest" description="Disordered" evidence="1">
    <location>
        <begin position="96"/>
        <end position="117"/>
    </location>
</feature>
<evidence type="ECO:0000256" key="1">
    <source>
        <dbReference type="SAM" id="MobiDB-lite"/>
    </source>
</evidence>
<name>A0A8H3G3C6_9LECA</name>
<reference evidence="2" key="1">
    <citation type="submission" date="2021-03" db="EMBL/GenBank/DDBJ databases">
        <authorList>
            <person name="Tagirdzhanova G."/>
        </authorList>
    </citation>
    <scope>NUCLEOTIDE SEQUENCE</scope>
</reference>
<accession>A0A8H3G3C6</accession>
<evidence type="ECO:0000313" key="2">
    <source>
        <dbReference type="EMBL" id="CAF9937346.1"/>
    </source>
</evidence>
<sequence>MVSSRTVLIAPGQTVRERGVRRKLNAMEDSAKGAYLEHIEKICWKTRKTNVMENAREAVANGSAGKEEIQIATNGVEVNDDGKVVPAAAITTNGALANNGNGMLHTPYGKRKPEEDEEEAARRHWMDIGLHNEADFEFVET</sequence>
<dbReference type="AlphaFoldDB" id="A0A8H3G3C6"/>
<dbReference type="Proteomes" id="UP000664203">
    <property type="component" value="Unassembled WGS sequence"/>
</dbReference>
<evidence type="ECO:0000313" key="3">
    <source>
        <dbReference type="Proteomes" id="UP000664203"/>
    </source>
</evidence>
<comment type="caution">
    <text evidence="2">The sequence shown here is derived from an EMBL/GenBank/DDBJ whole genome shotgun (WGS) entry which is preliminary data.</text>
</comment>
<proteinExistence type="predicted"/>
<dbReference type="EMBL" id="CAJPDR010000467">
    <property type="protein sequence ID" value="CAF9937346.1"/>
    <property type="molecule type" value="Genomic_DNA"/>
</dbReference>
<dbReference type="OrthoDB" id="191723at2759"/>
<organism evidence="2 3">
    <name type="scientific">Alectoria fallacina</name>
    <dbReference type="NCBI Taxonomy" id="1903189"/>
    <lineage>
        <taxon>Eukaryota</taxon>
        <taxon>Fungi</taxon>
        <taxon>Dikarya</taxon>
        <taxon>Ascomycota</taxon>
        <taxon>Pezizomycotina</taxon>
        <taxon>Lecanoromycetes</taxon>
        <taxon>OSLEUM clade</taxon>
        <taxon>Lecanoromycetidae</taxon>
        <taxon>Lecanorales</taxon>
        <taxon>Lecanorineae</taxon>
        <taxon>Parmeliaceae</taxon>
        <taxon>Alectoria</taxon>
    </lineage>
</organism>
<keyword evidence="3" id="KW-1185">Reference proteome</keyword>
<gene>
    <name evidence="2" type="primary">ADE4_4</name>
    <name evidence="2" type="ORF">ALECFALPRED_007178</name>
</gene>